<feature type="domain" description="Peptidase metallopeptidase" evidence="6">
    <location>
        <begin position="72"/>
        <end position="243"/>
    </location>
</feature>
<evidence type="ECO:0000256" key="1">
    <source>
        <dbReference type="ARBA" id="ARBA00022670"/>
    </source>
</evidence>
<keyword evidence="5" id="KW-0472">Membrane</keyword>
<sequence precursor="true">MLSPTIRFLTKVIFPLFLITFIGFIFAIPSISQEAESSLPPFKTYPLPQTLQNWHSDNQENYFSQLDTHPAGALIWTDFPVKVYIQSPAEDDLSPSALQSFQQWQKAVKDAIAPWQEYIEIRQIDNADIADIVITRQPPAIKAEINPETGLYDLPRNRAATTSVRFYLTEDNPPLLKHKMAIAVNPNQIFEYLVSNISHEMGHALGIWGHSDNPQDIMYYAHTREIPQISPRDINTLKKVYQQPTRLGNYLTSVRFKNIGKG</sequence>
<name>K9Z3H0_CYAAP</name>
<dbReference type="InterPro" id="IPR024079">
    <property type="entry name" value="MetalloPept_cat_dom_sf"/>
</dbReference>
<dbReference type="SUPFAM" id="SSF55486">
    <property type="entry name" value="Metalloproteases ('zincins'), catalytic domain"/>
    <property type="match status" value="1"/>
</dbReference>
<evidence type="ECO:0000256" key="5">
    <source>
        <dbReference type="SAM" id="Phobius"/>
    </source>
</evidence>
<dbReference type="SMART" id="SM00235">
    <property type="entry name" value="ZnMc"/>
    <property type="match status" value="1"/>
</dbReference>
<dbReference type="GO" id="GO:0008270">
    <property type="term" value="F:zinc ion binding"/>
    <property type="evidence" value="ECO:0007669"/>
    <property type="project" value="InterPro"/>
</dbReference>
<dbReference type="GO" id="GO:0004222">
    <property type="term" value="F:metalloendopeptidase activity"/>
    <property type="evidence" value="ECO:0007669"/>
    <property type="project" value="InterPro"/>
</dbReference>
<dbReference type="GO" id="GO:0006508">
    <property type="term" value="P:proteolysis"/>
    <property type="evidence" value="ECO:0007669"/>
    <property type="project" value="UniProtKB-KW"/>
</dbReference>
<dbReference type="KEGG" id="can:Cyan10605_1160"/>
<keyword evidence="2" id="KW-0479">Metal-binding</keyword>
<dbReference type="InterPro" id="IPR006026">
    <property type="entry name" value="Peptidase_Metallo"/>
</dbReference>
<dbReference type="EMBL" id="CP003947">
    <property type="protein sequence ID" value="AFZ53282.1"/>
    <property type="molecule type" value="Genomic_DNA"/>
</dbReference>
<keyword evidence="3" id="KW-0378">Hydrolase</keyword>
<dbReference type="HOGENOM" id="CLU_079047_0_0_3"/>
<keyword evidence="1" id="KW-0645">Protease</keyword>
<dbReference type="Pfam" id="PF00413">
    <property type="entry name" value="Peptidase_M10"/>
    <property type="match status" value="1"/>
</dbReference>
<organism evidence="7 8">
    <name type="scientific">Cyanobacterium aponinum (strain PCC 10605)</name>
    <dbReference type="NCBI Taxonomy" id="755178"/>
    <lineage>
        <taxon>Bacteria</taxon>
        <taxon>Bacillati</taxon>
        <taxon>Cyanobacteriota</taxon>
        <taxon>Cyanophyceae</taxon>
        <taxon>Oscillatoriophycideae</taxon>
        <taxon>Chroococcales</taxon>
        <taxon>Geminocystaceae</taxon>
        <taxon>Cyanobacterium</taxon>
    </lineage>
</organism>
<dbReference type="STRING" id="755178.Cyan10605_1160"/>
<dbReference type="Gene3D" id="3.40.390.10">
    <property type="entry name" value="Collagenase (Catalytic Domain)"/>
    <property type="match status" value="1"/>
</dbReference>
<evidence type="ECO:0000256" key="3">
    <source>
        <dbReference type="ARBA" id="ARBA00022801"/>
    </source>
</evidence>
<dbReference type="eggNOG" id="COG5549">
    <property type="taxonomic scope" value="Bacteria"/>
</dbReference>
<evidence type="ECO:0000313" key="7">
    <source>
        <dbReference type="EMBL" id="AFZ53282.1"/>
    </source>
</evidence>
<evidence type="ECO:0000256" key="2">
    <source>
        <dbReference type="ARBA" id="ARBA00022723"/>
    </source>
</evidence>
<evidence type="ECO:0000256" key="4">
    <source>
        <dbReference type="ARBA" id="ARBA00022833"/>
    </source>
</evidence>
<keyword evidence="4" id="KW-0862">Zinc</keyword>
<protein>
    <submittedName>
        <fullName evidence="7">Peptidase M10A and M12B matrixin and adamalysin</fullName>
    </submittedName>
</protein>
<dbReference type="AlphaFoldDB" id="K9Z3H0"/>
<keyword evidence="5" id="KW-1133">Transmembrane helix</keyword>
<dbReference type="RefSeq" id="WP_015219011.1">
    <property type="nucleotide sequence ID" value="NC_019776.1"/>
</dbReference>
<proteinExistence type="predicted"/>
<keyword evidence="8" id="KW-1185">Reference proteome</keyword>
<evidence type="ECO:0000313" key="8">
    <source>
        <dbReference type="Proteomes" id="UP000010480"/>
    </source>
</evidence>
<dbReference type="GO" id="GO:0031012">
    <property type="term" value="C:extracellular matrix"/>
    <property type="evidence" value="ECO:0007669"/>
    <property type="project" value="InterPro"/>
</dbReference>
<dbReference type="OrthoDB" id="9786975at2"/>
<keyword evidence="5" id="KW-0812">Transmembrane</keyword>
<reference evidence="8" key="1">
    <citation type="journal article" date="2013" name="Proc. Natl. Acad. Sci. U.S.A.">
        <title>Improving the coverage of the cyanobacterial phylum using diversity-driven genome sequencing.</title>
        <authorList>
            <person name="Shih P.M."/>
            <person name="Wu D."/>
            <person name="Latifi A."/>
            <person name="Axen S.D."/>
            <person name="Fewer D.P."/>
            <person name="Talla E."/>
            <person name="Calteau A."/>
            <person name="Cai F."/>
            <person name="Tandeau de Marsac N."/>
            <person name="Rippka R."/>
            <person name="Herdman M."/>
            <person name="Sivonen K."/>
            <person name="Coursin T."/>
            <person name="Laurent T."/>
            <person name="Goodwin L."/>
            <person name="Nolan M."/>
            <person name="Davenport K.W."/>
            <person name="Han C.S."/>
            <person name="Rubin E.M."/>
            <person name="Eisen J.A."/>
            <person name="Woyke T."/>
            <person name="Gugger M."/>
            <person name="Kerfeld C.A."/>
        </authorList>
    </citation>
    <scope>NUCLEOTIDE SEQUENCE [LARGE SCALE GENOMIC DNA]</scope>
    <source>
        <strain evidence="8">PCC 10605</strain>
    </source>
</reference>
<gene>
    <name evidence="7" type="ordered locus">Cyan10605_1160</name>
</gene>
<dbReference type="PATRIC" id="fig|755178.3.peg.1227"/>
<dbReference type="InterPro" id="IPR001818">
    <property type="entry name" value="Pept_M10_metallopeptidase"/>
</dbReference>
<dbReference type="CDD" id="cd04279">
    <property type="entry name" value="ZnMc_MMP_like_1"/>
    <property type="match status" value="1"/>
</dbReference>
<dbReference type="Proteomes" id="UP000010480">
    <property type="component" value="Chromosome"/>
</dbReference>
<feature type="transmembrane region" description="Helical" evidence="5">
    <location>
        <begin position="12"/>
        <end position="31"/>
    </location>
</feature>
<evidence type="ECO:0000259" key="6">
    <source>
        <dbReference type="SMART" id="SM00235"/>
    </source>
</evidence>
<accession>K9Z3H0</accession>